<keyword evidence="6 13" id="KW-1133">Transmembrane helix</keyword>
<dbReference type="CDD" id="cd13950">
    <property type="entry name" value="7tm_TAS2R"/>
    <property type="match status" value="1"/>
</dbReference>
<evidence type="ECO:0000313" key="16">
    <source>
        <dbReference type="RefSeq" id="XP_004755927.1"/>
    </source>
</evidence>
<feature type="domain" description="G-protein coupled receptors family 1 profile" evidence="14">
    <location>
        <begin position="23"/>
        <end position="281"/>
    </location>
</feature>
<keyword evidence="5 12" id="KW-0812">Transmembrane</keyword>
<feature type="transmembrane region" description="Helical" evidence="13">
    <location>
        <begin position="12"/>
        <end position="30"/>
    </location>
</feature>
<keyword evidence="9 12" id="KW-0675">Receptor</keyword>
<evidence type="ECO:0000256" key="8">
    <source>
        <dbReference type="ARBA" id="ARBA00023136"/>
    </source>
</evidence>
<dbReference type="FunFam" id="1.20.1070.10:FF:000055">
    <property type="entry name" value="Taste receptor type 2"/>
    <property type="match status" value="1"/>
</dbReference>
<organism evidence="15 16">
    <name type="scientific">Mustela putorius furo</name>
    <name type="common">European domestic ferret</name>
    <name type="synonym">Mustela furo</name>
    <dbReference type="NCBI Taxonomy" id="9669"/>
    <lineage>
        <taxon>Eukaryota</taxon>
        <taxon>Metazoa</taxon>
        <taxon>Chordata</taxon>
        <taxon>Craniata</taxon>
        <taxon>Vertebrata</taxon>
        <taxon>Euteleostomi</taxon>
        <taxon>Mammalia</taxon>
        <taxon>Eutheria</taxon>
        <taxon>Laurasiatheria</taxon>
        <taxon>Carnivora</taxon>
        <taxon>Caniformia</taxon>
        <taxon>Musteloidea</taxon>
        <taxon>Mustelidae</taxon>
        <taxon>Mustelinae</taxon>
        <taxon>Mustela</taxon>
    </lineage>
</organism>
<evidence type="ECO:0000256" key="4">
    <source>
        <dbReference type="ARBA" id="ARBA00022606"/>
    </source>
</evidence>
<evidence type="ECO:0000256" key="7">
    <source>
        <dbReference type="ARBA" id="ARBA00023040"/>
    </source>
</evidence>
<reference evidence="16" key="1">
    <citation type="submission" date="2025-08" db="UniProtKB">
        <authorList>
            <consortium name="RefSeq"/>
        </authorList>
    </citation>
    <scope>IDENTIFICATION</scope>
    <source>
        <tissue evidence="16">Brain</tissue>
    </source>
</reference>
<keyword evidence="8 12" id="KW-0472">Membrane</keyword>
<evidence type="ECO:0000256" key="6">
    <source>
        <dbReference type="ARBA" id="ARBA00022989"/>
    </source>
</evidence>
<feature type="transmembrane region" description="Helical" evidence="13">
    <location>
        <begin position="182"/>
        <end position="203"/>
    </location>
</feature>
<dbReference type="Proteomes" id="UP000000715">
    <property type="component" value="Unplaced"/>
</dbReference>
<evidence type="ECO:0000256" key="1">
    <source>
        <dbReference type="ARBA" id="ARBA00004141"/>
    </source>
</evidence>
<feature type="transmembrane region" description="Helical" evidence="13">
    <location>
        <begin position="234"/>
        <end position="254"/>
    </location>
</feature>
<comment type="similarity">
    <text evidence="2 11">Belongs to the G-protein coupled receptor T2R family.</text>
</comment>
<protein>
    <recommendedName>
        <fullName evidence="12">Taste receptor type 2</fullName>
    </recommendedName>
</protein>
<keyword evidence="7 12" id="KW-0297">G-protein coupled receptor</keyword>
<keyword evidence="4 12" id="KW-0716">Sensory transduction</keyword>
<dbReference type="OrthoDB" id="8876749at2759"/>
<dbReference type="KEGG" id="mpuf:101680171"/>
<dbReference type="Pfam" id="PF05296">
    <property type="entry name" value="TAS2R"/>
    <property type="match status" value="1"/>
</dbReference>
<dbReference type="InterPro" id="IPR017452">
    <property type="entry name" value="GPCR_Rhodpsn_7TM"/>
</dbReference>
<dbReference type="InterPro" id="IPR007960">
    <property type="entry name" value="TAS2R"/>
</dbReference>
<dbReference type="InterPro" id="IPR000276">
    <property type="entry name" value="GPCR_Rhodpsn"/>
</dbReference>
<comment type="subcellular location">
    <subcellularLocation>
        <location evidence="1 12">Membrane</location>
        <topology evidence="1 12">Multi-pass membrane protein</topology>
    </subcellularLocation>
</comment>
<evidence type="ECO:0000256" key="11">
    <source>
        <dbReference type="RuleBase" id="RU004423"/>
    </source>
</evidence>
<dbReference type="AlphaFoldDB" id="A0A8U0SXD9"/>
<dbReference type="PANTHER" id="PTHR11394">
    <property type="entry name" value="TASTE RECEPTOR TYPE 2"/>
    <property type="match status" value="1"/>
</dbReference>
<evidence type="ECO:0000256" key="13">
    <source>
        <dbReference type="SAM" id="Phobius"/>
    </source>
</evidence>
<dbReference type="PRINTS" id="PR00237">
    <property type="entry name" value="GPCRRHODOPSN"/>
</dbReference>
<gene>
    <name evidence="16" type="primary">LOC101680171</name>
</gene>
<proteinExistence type="inferred from homology"/>
<evidence type="ECO:0000259" key="14">
    <source>
        <dbReference type="PROSITE" id="PS50262"/>
    </source>
</evidence>
<feature type="transmembrane region" description="Helical" evidence="13">
    <location>
        <begin position="87"/>
        <end position="109"/>
    </location>
</feature>
<dbReference type="PROSITE" id="PS50262">
    <property type="entry name" value="G_PROTEIN_RECEP_F1_2"/>
    <property type="match status" value="1"/>
</dbReference>
<dbReference type="GO" id="GO:0016020">
    <property type="term" value="C:membrane"/>
    <property type="evidence" value="ECO:0007669"/>
    <property type="project" value="UniProtKB-SubCell"/>
</dbReference>
<feature type="transmembrane region" description="Helical" evidence="13">
    <location>
        <begin position="129"/>
        <end position="147"/>
    </location>
</feature>
<keyword evidence="15" id="KW-1185">Reference proteome</keyword>
<evidence type="ECO:0000256" key="5">
    <source>
        <dbReference type="ARBA" id="ARBA00022692"/>
    </source>
</evidence>
<keyword evidence="3 12" id="KW-0919">Taste</keyword>
<dbReference type="GeneID" id="101680171"/>
<evidence type="ECO:0000256" key="2">
    <source>
        <dbReference type="ARBA" id="ARBA00007376"/>
    </source>
</evidence>
<evidence type="ECO:0000313" key="15">
    <source>
        <dbReference type="Proteomes" id="UP000000715"/>
    </source>
</evidence>
<dbReference type="GO" id="GO:0033038">
    <property type="term" value="F:bitter taste receptor activity"/>
    <property type="evidence" value="ECO:0007669"/>
    <property type="project" value="InterPro"/>
</dbReference>
<feature type="transmembrane region" description="Helical" evidence="13">
    <location>
        <begin position="266"/>
        <end position="284"/>
    </location>
</feature>
<evidence type="ECO:0000256" key="10">
    <source>
        <dbReference type="ARBA" id="ARBA00023224"/>
    </source>
</evidence>
<dbReference type="SUPFAM" id="SSF81321">
    <property type="entry name" value="Family A G protein-coupled receptor-like"/>
    <property type="match status" value="1"/>
</dbReference>
<evidence type="ECO:0000256" key="12">
    <source>
        <dbReference type="RuleBase" id="RU004424"/>
    </source>
</evidence>
<sequence length="311" mass="36031">MASTFKNVFTMIFAGEFIAGLLGNGFIILVNCIDWIRSWKFFLIDFILTCLAISRMLLLCIIMLGIGIDIICEEICYNDNQLMIFEILWTGSNYFCITCTACLSVFYLLKIANFSNPIFFWIKQRTHRLLLIIVLGAVLSFCLSLLFKDTVFKNLIKTWVNPDSNQTLNFTVRKYDLLTSNIVLNIMFIIPFGVSLASFVLLIHSLWKHTRRMKGTGSGDLITKAHVRAMKSMISFLLFFFMYWLSNIIIYLVYVMLDSLVAKMFAYMFVFSYPSGHPFLLILWNSKLKQASLCVLRKLRWCRNVRKSANP</sequence>
<keyword evidence="10 12" id="KW-0807">Transducer</keyword>
<dbReference type="RefSeq" id="XP_004755927.1">
    <property type="nucleotide sequence ID" value="XM_004755870.1"/>
</dbReference>
<evidence type="ECO:0000256" key="3">
    <source>
        <dbReference type="ARBA" id="ARBA00022480"/>
    </source>
</evidence>
<name>A0A8U0SXD9_MUSPF</name>
<feature type="transmembrane region" description="Helical" evidence="13">
    <location>
        <begin position="42"/>
        <end position="67"/>
    </location>
</feature>
<dbReference type="GO" id="GO:0004930">
    <property type="term" value="F:G protein-coupled receptor activity"/>
    <property type="evidence" value="ECO:0007669"/>
    <property type="project" value="UniProtKB-KW"/>
</dbReference>
<evidence type="ECO:0000256" key="9">
    <source>
        <dbReference type="ARBA" id="ARBA00023170"/>
    </source>
</evidence>
<dbReference type="Gene3D" id="1.20.1070.10">
    <property type="entry name" value="Rhodopsin 7-helix transmembrane proteins"/>
    <property type="match status" value="1"/>
</dbReference>
<dbReference type="PANTHER" id="PTHR11394:SF76">
    <property type="entry name" value="TASTE RECEPTOR TYPE 2"/>
    <property type="match status" value="1"/>
</dbReference>
<accession>A0A8U0SXD9</accession>